<evidence type="ECO:0000256" key="5">
    <source>
        <dbReference type="ARBA" id="ARBA00012697"/>
    </source>
</evidence>
<evidence type="ECO:0000256" key="10">
    <source>
        <dbReference type="ARBA" id="ARBA00023128"/>
    </source>
</evidence>
<feature type="region of interest" description="Disordered" evidence="15">
    <location>
        <begin position="794"/>
        <end position="813"/>
    </location>
</feature>
<reference evidence="17" key="3">
    <citation type="submission" date="2020-10" db="EMBL/GenBank/DDBJ databases">
        <authorList>
            <person name="Sedaghatjoo S."/>
        </authorList>
    </citation>
    <scope>NUCLEOTIDE SEQUENCE</scope>
    <source>
        <strain evidence="17">AZH3</strain>
    </source>
</reference>
<accession>A0A177V085</accession>
<feature type="compositionally biased region" description="Low complexity" evidence="15">
    <location>
        <begin position="247"/>
        <end position="268"/>
    </location>
</feature>
<evidence type="ECO:0000313" key="18">
    <source>
        <dbReference type="EMBL" id="KAE8256377.1"/>
    </source>
</evidence>
<feature type="compositionally biased region" description="Low complexity" evidence="15">
    <location>
        <begin position="866"/>
        <end position="911"/>
    </location>
</feature>
<evidence type="ECO:0000256" key="4">
    <source>
        <dbReference type="ARBA" id="ARBA00008694"/>
    </source>
</evidence>
<dbReference type="PROSITE" id="PS51731">
    <property type="entry name" value="GNAT_NAGS"/>
    <property type="match status" value="1"/>
</dbReference>
<proteinExistence type="inferred from homology"/>
<dbReference type="InterPro" id="IPR006855">
    <property type="entry name" value="Vertebrate-like_GNAT_dom"/>
</dbReference>
<feature type="compositionally biased region" description="Basic and acidic residues" evidence="15">
    <location>
        <begin position="804"/>
        <end position="813"/>
    </location>
</feature>
<comment type="caution">
    <text evidence="18">The sequence shown here is derived from an EMBL/GenBank/DDBJ whole genome shotgun (WGS) entry which is preliminary data.</text>
</comment>
<comment type="similarity">
    <text evidence="4">Belongs to the acetyltransferase family.</text>
</comment>
<keyword evidence="11" id="KW-0012">Acyltransferase</keyword>
<evidence type="ECO:0000256" key="15">
    <source>
        <dbReference type="SAM" id="MobiDB-lite"/>
    </source>
</evidence>
<dbReference type="GO" id="GO:0006592">
    <property type="term" value="P:ornithine biosynthetic process"/>
    <property type="evidence" value="ECO:0007669"/>
    <property type="project" value="TreeGrafter"/>
</dbReference>
<dbReference type="AlphaFoldDB" id="A0A177V085"/>
<feature type="compositionally biased region" description="Low complexity" evidence="15">
    <location>
        <begin position="44"/>
        <end position="70"/>
    </location>
</feature>
<feature type="compositionally biased region" description="Gly residues" evidence="15">
    <location>
        <begin position="855"/>
        <end position="865"/>
    </location>
</feature>
<comment type="function">
    <text evidence="1">N-acetylglutamate synthase involved in arginine biosynthesis.</text>
</comment>
<evidence type="ECO:0000313" key="19">
    <source>
        <dbReference type="Proteomes" id="UP000077671"/>
    </source>
</evidence>
<sequence>MSANGSRSRIQGLILEVLNAHPSARDSKAYLQSFGISMPPLPPANNSQQQQQSAQTNQPPSPIPIGSSTSPAFHFTQHTALVKVQGPFSDRQLGSIADGLVYLKRLGLMSILVLDSERWPSAAARTNQQGQLLVPRAFLNPDTAAAASGDPRSAHAATMAAAAAAAAVSAGSSAAARTPAALVGKAQEGLRKRMIHQVLRLSHLLEARGAPTMPLTQPVFRIDPDAVAQLHSRIPAPAPARHGNGNGSSSHASSSASAANGVTTASANRSRSPFMATSRNPDELSIYQSPLHNRVPLVSADGLDAIRAALLSDQLPILAPLAFYEDPHDQGVERALAVGADDALVALAREMSDAAIQAAERRKSLSRQALRQGEQDAAEAIVSGAMTEQDDLDLMPLRLMVINREGGIPSHARGGSPHLSINLASEFSQIHRTFIWNRSHSSAIRNLRTVKDCLAYMPHPTSSGVVVSHRSPKSLIANLITNKAAHSPSLPHSLLTGRNDVRHTPTIVRWGLPVRVLERIEDVELDKLGDLLAMSFGKTLDRVNYFERLRKRLDFVIVAGDYQGAAIVTKEWAPGEEEQAEALRAELAAGRADASQSSSLAEAGGSLLPDEAVDARTTSEWIDAASAAASGDAASRPTPLEPIAYLDKFAVLPSLRGSGVVDFLWGALRDEVHGLGLLDALNENGGKGGFGQGRDLVWKSRGENTVNRWYFERSNGFVRIPAGGAPIPQTKKNGNIAAAAAGEDDDDDDQDRYPWVMFWCDAEERLANMSGEKRLGAEATYEDVLDLAVEREKRRLEEEEEEALERNQDGEERMMRRMWDEEDGRGLLSSSSNGGRSSLSERGHGPYEGDLWSTIGGGGANGGSGSSSSTSSSARFSTGSSDPFSFGSSPSSQMSTSASSSESAATEMGSMGLSGGSLGNLFTRLPHIAPEERGRLDRWARCMASIPSAWI</sequence>
<keyword evidence="10" id="KW-0496">Mitochondrion</keyword>
<feature type="domain" description="N-acetyltransferase" evidence="16">
    <location>
        <begin position="512"/>
        <end position="783"/>
    </location>
</feature>
<dbReference type="GO" id="GO:0004042">
    <property type="term" value="F:L-glutamate N-acetyltransferase activity"/>
    <property type="evidence" value="ECO:0007669"/>
    <property type="project" value="TreeGrafter"/>
</dbReference>
<feature type="region of interest" description="Disordered" evidence="15">
    <location>
        <begin position="35"/>
        <end position="70"/>
    </location>
</feature>
<feature type="compositionally biased region" description="Low complexity" evidence="15">
    <location>
        <begin position="826"/>
        <end position="838"/>
    </location>
</feature>
<name>A0A177V085_9BASI</name>
<keyword evidence="20" id="KW-1185">Reference proteome</keyword>
<evidence type="ECO:0000256" key="9">
    <source>
        <dbReference type="ARBA" id="ARBA00022946"/>
    </source>
</evidence>
<feature type="region of interest" description="Disordered" evidence="15">
    <location>
        <begin position="821"/>
        <end position="912"/>
    </location>
</feature>
<dbReference type="EC" id="2.3.1.1" evidence="5"/>
<evidence type="ECO:0000313" key="20">
    <source>
        <dbReference type="Proteomes" id="UP000836402"/>
    </source>
</evidence>
<keyword evidence="8" id="KW-0808">Transferase</keyword>
<evidence type="ECO:0000256" key="2">
    <source>
        <dbReference type="ARBA" id="ARBA00004173"/>
    </source>
</evidence>
<protein>
    <recommendedName>
        <fullName evidence="6">Amino-acid acetyltransferase, mitochondrial</fullName>
        <ecNumber evidence="5">2.3.1.1</ecNumber>
    </recommendedName>
    <alternativeName>
        <fullName evidence="12">Glutamate N-acetyltransferase</fullName>
    </alternativeName>
    <alternativeName>
        <fullName evidence="13">N-acetylglutamate synthase</fullName>
    </alternativeName>
</protein>
<dbReference type="Proteomes" id="UP000836402">
    <property type="component" value="Unassembled WGS sequence"/>
</dbReference>
<gene>
    <name evidence="18" type="ORF">A4X03_0g5407</name>
    <name evidence="17" type="ORF">JKIAZH3_G5525</name>
</gene>
<dbReference type="EMBL" id="CAJHJG010007039">
    <property type="protein sequence ID" value="CAD6962120.1"/>
    <property type="molecule type" value="Genomic_DNA"/>
</dbReference>
<organism evidence="18 19">
    <name type="scientific">Tilletia caries</name>
    <name type="common">wheat bunt fungus</name>
    <dbReference type="NCBI Taxonomy" id="13290"/>
    <lineage>
        <taxon>Eukaryota</taxon>
        <taxon>Fungi</taxon>
        <taxon>Dikarya</taxon>
        <taxon>Basidiomycota</taxon>
        <taxon>Ustilaginomycotina</taxon>
        <taxon>Exobasidiomycetes</taxon>
        <taxon>Tilletiales</taxon>
        <taxon>Tilletiaceae</taxon>
        <taxon>Tilletia</taxon>
    </lineage>
</organism>
<dbReference type="Pfam" id="PF04768">
    <property type="entry name" value="NAT"/>
    <property type="match status" value="1"/>
</dbReference>
<dbReference type="GO" id="GO:0005759">
    <property type="term" value="C:mitochondrial matrix"/>
    <property type="evidence" value="ECO:0007669"/>
    <property type="project" value="TreeGrafter"/>
</dbReference>
<dbReference type="PANTHER" id="PTHR23342:SF4">
    <property type="entry name" value="AMINO-ACID ACETYLTRANSFERASE, MITOCHONDRIAL"/>
    <property type="match status" value="1"/>
</dbReference>
<dbReference type="InterPro" id="IPR036393">
    <property type="entry name" value="AceGlu_kinase-like_sf"/>
</dbReference>
<keyword evidence="9" id="KW-0809">Transit peptide</keyword>
<evidence type="ECO:0000256" key="7">
    <source>
        <dbReference type="ARBA" id="ARBA00022605"/>
    </source>
</evidence>
<keyword evidence="7" id="KW-0028">Amino-acid biosynthesis</keyword>
<feature type="region of interest" description="Disordered" evidence="15">
    <location>
        <begin position="236"/>
        <end position="278"/>
    </location>
</feature>
<reference evidence="18" key="1">
    <citation type="submission" date="2016-04" db="EMBL/GenBank/DDBJ databases">
        <authorList>
            <person name="Nguyen H.D."/>
            <person name="Kesanakurti P."/>
            <person name="Cullis J."/>
            <person name="Levesque C.A."/>
            <person name="Hambleton S."/>
        </authorList>
    </citation>
    <scope>NUCLEOTIDE SEQUENCE</scope>
    <source>
        <strain evidence="18">DAOMC 238032</strain>
    </source>
</reference>
<dbReference type="Gene3D" id="3.40.630.30">
    <property type="match status" value="1"/>
</dbReference>
<evidence type="ECO:0000256" key="8">
    <source>
        <dbReference type="ARBA" id="ARBA00022679"/>
    </source>
</evidence>
<evidence type="ECO:0000256" key="6">
    <source>
        <dbReference type="ARBA" id="ARBA00018802"/>
    </source>
</evidence>
<comment type="catalytic activity">
    <reaction evidence="14">
        <text>L-glutamate + acetyl-CoA = N-acetyl-L-glutamate + CoA + H(+)</text>
        <dbReference type="Rhea" id="RHEA:24292"/>
        <dbReference type="ChEBI" id="CHEBI:15378"/>
        <dbReference type="ChEBI" id="CHEBI:29985"/>
        <dbReference type="ChEBI" id="CHEBI:44337"/>
        <dbReference type="ChEBI" id="CHEBI:57287"/>
        <dbReference type="ChEBI" id="CHEBI:57288"/>
        <dbReference type="EC" id="2.3.1.1"/>
    </reaction>
</comment>
<dbReference type="Gene3D" id="3.40.1160.10">
    <property type="entry name" value="Acetylglutamate kinase-like"/>
    <property type="match status" value="1"/>
</dbReference>
<evidence type="ECO:0000256" key="13">
    <source>
        <dbReference type="ARBA" id="ARBA00033251"/>
    </source>
</evidence>
<comment type="pathway">
    <text evidence="3">Amino-acid biosynthesis; L-arginine biosynthesis; N(2)-acetyl-L-ornithine from L-glutamate: step 1/4.</text>
</comment>
<evidence type="ECO:0000313" key="17">
    <source>
        <dbReference type="EMBL" id="CAD6962120.1"/>
    </source>
</evidence>
<dbReference type="GO" id="GO:0006526">
    <property type="term" value="P:L-arginine biosynthetic process"/>
    <property type="evidence" value="ECO:0007669"/>
    <property type="project" value="UniProtKB-UniPathway"/>
</dbReference>
<reference evidence="18" key="2">
    <citation type="journal article" date="2019" name="IMA Fungus">
        <title>Genome sequencing and comparison of five Tilletia species to identify candidate genes for the detection of regulated species infecting wheat.</title>
        <authorList>
            <person name="Nguyen H.D.T."/>
            <person name="Sultana T."/>
            <person name="Kesanakurti P."/>
            <person name="Hambleton S."/>
        </authorList>
    </citation>
    <scope>NUCLEOTIDE SEQUENCE</scope>
    <source>
        <strain evidence="18">DAOMC 238032</strain>
    </source>
</reference>
<feature type="compositionally biased region" description="Polar residues" evidence="15">
    <location>
        <begin position="269"/>
        <end position="278"/>
    </location>
</feature>
<evidence type="ECO:0000256" key="12">
    <source>
        <dbReference type="ARBA" id="ARBA00030346"/>
    </source>
</evidence>
<dbReference type="PANTHER" id="PTHR23342">
    <property type="entry name" value="N-ACETYLGLUTAMATE SYNTHASE"/>
    <property type="match status" value="1"/>
</dbReference>
<evidence type="ECO:0000256" key="3">
    <source>
        <dbReference type="ARBA" id="ARBA00004925"/>
    </source>
</evidence>
<comment type="subcellular location">
    <subcellularLocation>
        <location evidence="2">Mitochondrion</location>
    </subcellularLocation>
</comment>
<evidence type="ECO:0000256" key="14">
    <source>
        <dbReference type="ARBA" id="ARBA00048372"/>
    </source>
</evidence>
<evidence type="ECO:0000256" key="1">
    <source>
        <dbReference type="ARBA" id="ARBA00002294"/>
    </source>
</evidence>
<evidence type="ECO:0000259" key="16">
    <source>
        <dbReference type="PROSITE" id="PS51731"/>
    </source>
</evidence>
<dbReference type="UniPathway" id="UPA00068"/>
<dbReference type="Proteomes" id="UP000077671">
    <property type="component" value="Unassembled WGS sequence"/>
</dbReference>
<evidence type="ECO:0000256" key="11">
    <source>
        <dbReference type="ARBA" id="ARBA00023315"/>
    </source>
</evidence>
<dbReference type="EMBL" id="LWDD02000859">
    <property type="protein sequence ID" value="KAE8256377.1"/>
    <property type="molecule type" value="Genomic_DNA"/>
</dbReference>